<protein>
    <submittedName>
        <fullName evidence="1">DUF4317 family protein</fullName>
    </submittedName>
</protein>
<dbReference type="InterPro" id="IPR025466">
    <property type="entry name" value="DUF4317"/>
</dbReference>
<dbReference type="EMBL" id="JAGYPM010000009">
    <property type="protein sequence ID" value="MBS4193165.1"/>
    <property type="molecule type" value="Genomic_DNA"/>
</dbReference>
<evidence type="ECO:0000313" key="2">
    <source>
        <dbReference type="Proteomes" id="UP000681027"/>
    </source>
</evidence>
<evidence type="ECO:0000313" key="1">
    <source>
        <dbReference type="EMBL" id="MBS4193165.1"/>
    </source>
</evidence>
<organism evidence="1 2">
    <name type="scientific">Cytobacillus citreus</name>
    <dbReference type="NCBI Taxonomy" id="2833586"/>
    <lineage>
        <taxon>Bacteria</taxon>
        <taxon>Bacillati</taxon>
        <taxon>Bacillota</taxon>
        <taxon>Bacilli</taxon>
        <taxon>Bacillales</taxon>
        <taxon>Bacillaceae</taxon>
        <taxon>Cytobacillus</taxon>
    </lineage>
</organism>
<dbReference type="Pfam" id="PF14199">
    <property type="entry name" value="DUF4317"/>
    <property type="match status" value="1"/>
</dbReference>
<gene>
    <name evidence="1" type="ORF">KHA94_23990</name>
</gene>
<reference evidence="1 2" key="1">
    <citation type="submission" date="2021-05" db="EMBL/GenBank/DDBJ databases">
        <title>Novel Bacillus species.</title>
        <authorList>
            <person name="Liu G."/>
        </authorList>
    </citation>
    <scope>NUCLEOTIDE SEQUENCE [LARGE SCALE GENOMIC DNA]</scope>
    <source>
        <strain evidence="1 2">FJAT-49705</strain>
    </source>
</reference>
<name>A0ABS5NZ99_9BACI</name>
<comment type="caution">
    <text evidence="1">The sequence shown here is derived from an EMBL/GenBank/DDBJ whole genome shotgun (WGS) entry which is preliminary data.</text>
</comment>
<sequence>MLYYAGKVNQPNETFIEYVLNCEEIITAAEDKDIFEVIFNKVAGDQVDTRVKVNVYEEIDKIVQESKEAEESEPPKLETEIRILTSTEL</sequence>
<dbReference type="Proteomes" id="UP000681027">
    <property type="component" value="Unassembled WGS sequence"/>
</dbReference>
<accession>A0ABS5NZ99</accession>
<keyword evidence="2" id="KW-1185">Reference proteome</keyword>
<proteinExistence type="predicted"/>